<proteinExistence type="inferred from homology"/>
<accession>A0A1K0G7I0</accession>
<feature type="compositionally biased region" description="Acidic residues" evidence="4">
    <location>
        <begin position="584"/>
        <end position="595"/>
    </location>
</feature>
<organism evidence="5 7">
    <name type="scientific">Ustilago bromivora</name>
    <dbReference type="NCBI Taxonomy" id="307758"/>
    <lineage>
        <taxon>Eukaryota</taxon>
        <taxon>Fungi</taxon>
        <taxon>Dikarya</taxon>
        <taxon>Basidiomycota</taxon>
        <taxon>Ustilaginomycotina</taxon>
        <taxon>Ustilaginomycetes</taxon>
        <taxon>Ustilaginales</taxon>
        <taxon>Ustilaginaceae</taxon>
        <taxon>Ustilago</taxon>
    </lineage>
</organism>
<evidence type="ECO:0000256" key="3">
    <source>
        <dbReference type="ARBA" id="ARBA00023242"/>
    </source>
</evidence>
<feature type="compositionally biased region" description="Low complexity" evidence="4">
    <location>
        <begin position="673"/>
        <end position="682"/>
    </location>
</feature>
<feature type="compositionally biased region" description="Polar residues" evidence="4">
    <location>
        <begin position="464"/>
        <end position="474"/>
    </location>
</feature>
<dbReference type="PANTHER" id="PTHR23188">
    <property type="entry name" value="RNA POLYMERASE II-ASSOCIATED FACTOR 1 HOMOLOG"/>
    <property type="match status" value="1"/>
</dbReference>
<reference evidence="6" key="3">
    <citation type="submission" date="2018-08" db="EMBL/GenBank/DDBJ databases">
        <authorList>
            <person name="Guldener U."/>
        </authorList>
    </citation>
    <scope>NUCLEOTIDE SEQUENCE</scope>
    <source>
        <strain evidence="6">UB2</strain>
    </source>
</reference>
<reference evidence="7" key="1">
    <citation type="submission" date="2016-04" db="EMBL/GenBank/DDBJ databases">
        <authorList>
            <person name="Guldener U."/>
            <person name="Guldener U."/>
        </authorList>
    </citation>
    <scope>NUCLEOTIDE SEQUENCE [LARGE SCALE GENOMIC DNA]</scope>
    <source>
        <strain evidence="7">UB2112</strain>
    </source>
</reference>
<comment type="similarity">
    <text evidence="2">Belongs to the PAF1 family.</text>
</comment>
<dbReference type="GO" id="GO:0000993">
    <property type="term" value="F:RNA polymerase II complex binding"/>
    <property type="evidence" value="ECO:0007669"/>
    <property type="project" value="TreeGrafter"/>
</dbReference>
<dbReference type="GO" id="GO:0003682">
    <property type="term" value="F:chromatin binding"/>
    <property type="evidence" value="ECO:0007669"/>
    <property type="project" value="TreeGrafter"/>
</dbReference>
<feature type="compositionally biased region" description="Acidic residues" evidence="4">
    <location>
        <begin position="647"/>
        <end position="671"/>
    </location>
</feature>
<feature type="compositionally biased region" description="Acidic residues" evidence="4">
    <location>
        <begin position="439"/>
        <end position="453"/>
    </location>
</feature>
<gene>
    <name evidence="6" type="ORF">UBRO2_00091</name>
    <name evidence="5" type="ORF">UBRO_06632</name>
</gene>
<evidence type="ECO:0000256" key="2">
    <source>
        <dbReference type="ARBA" id="ARBA00007560"/>
    </source>
</evidence>
<dbReference type="PANTHER" id="PTHR23188:SF12">
    <property type="entry name" value="RNA POLYMERASE II-ASSOCIATED FACTOR 1 HOMOLOG"/>
    <property type="match status" value="1"/>
</dbReference>
<dbReference type="GO" id="GO:0016593">
    <property type="term" value="C:Cdc73/Paf1 complex"/>
    <property type="evidence" value="ECO:0007669"/>
    <property type="project" value="InterPro"/>
</dbReference>
<dbReference type="GO" id="GO:0006368">
    <property type="term" value="P:transcription elongation by RNA polymerase II"/>
    <property type="evidence" value="ECO:0007669"/>
    <property type="project" value="InterPro"/>
</dbReference>
<evidence type="ECO:0000313" key="6">
    <source>
        <dbReference type="EMBL" id="SYW73816.1"/>
    </source>
</evidence>
<feature type="compositionally biased region" description="Polar residues" evidence="4">
    <location>
        <begin position="701"/>
        <end position="710"/>
    </location>
</feature>
<evidence type="ECO:0000313" key="7">
    <source>
        <dbReference type="Proteomes" id="UP000179920"/>
    </source>
</evidence>
<feature type="compositionally biased region" description="Basic and acidic residues" evidence="4">
    <location>
        <begin position="33"/>
        <end position="42"/>
    </location>
</feature>
<feature type="region of interest" description="Disordered" evidence="4">
    <location>
        <begin position="410"/>
        <end position="515"/>
    </location>
</feature>
<dbReference type="Pfam" id="PF03985">
    <property type="entry name" value="Paf1"/>
    <property type="match status" value="1"/>
</dbReference>
<feature type="compositionally biased region" description="Acidic residues" evidence="4">
    <location>
        <begin position="410"/>
        <end position="420"/>
    </location>
</feature>
<feature type="region of interest" description="Disordered" evidence="4">
    <location>
        <begin position="1"/>
        <end position="46"/>
    </location>
</feature>
<keyword evidence="5" id="KW-0240">DNA-directed RNA polymerase</keyword>
<dbReference type="EMBL" id="LT558127">
    <property type="protein sequence ID" value="SAM83656.1"/>
    <property type="molecule type" value="Genomic_DNA"/>
</dbReference>
<keyword evidence="8" id="KW-1185">Reference proteome</keyword>
<evidence type="ECO:0000256" key="1">
    <source>
        <dbReference type="ARBA" id="ARBA00004123"/>
    </source>
</evidence>
<comment type="subcellular location">
    <subcellularLocation>
        <location evidence="1">Nucleus</location>
    </subcellularLocation>
</comment>
<dbReference type="EMBL" id="ULHB01000001">
    <property type="protein sequence ID" value="SYW73816.1"/>
    <property type="molecule type" value="Genomic_DNA"/>
</dbReference>
<feature type="region of interest" description="Disordered" evidence="4">
    <location>
        <begin position="348"/>
        <end position="372"/>
    </location>
</feature>
<protein>
    <submittedName>
        <fullName evidence="5">Related to DNA-directed RNA polymerase II regulator</fullName>
    </submittedName>
</protein>
<evidence type="ECO:0000313" key="8">
    <source>
        <dbReference type="Proteomes" id="UP000658997"/>
    </source>
</evidence>
<dbReference type="InterPro" id="IPR007133">
    <property type="entry name" value="RNA_pol_II-assoc_Paf1"/>
</dbReference>
<feature type="compositionally biased region" description="Low complexity" evidence="4">
    <location>
        <begin position="1"/>
        <end position="31"/>
    </location>
</feature>
<keyword evidence="3" id="KW-0539">Nucleus</keyword>
<feature type="region of interest" description="Disordered" evidence="4">
    <location>
        <begin position="577"/>
        <end position="723"/>
    </location>
</feature>
<keyword evidence="5" id="KW-0804">Transcription</keyword>
<dbReference type="Proteomes" id="UP000179920">
    <property type="component" value="Chromosome XI"/>
</dbReference>
<dbReference type="AlphaFoldDB" id="A0A1K0G7I0"/>
<name>A0A1K0G7I0_9BASI</name>
<evidence type="ECO:0000256" key="4">
    <source>
        <dbReference type="SAM" id="MobiDB-lite"/>
    </source>
</evidence>
<dbReference type="OrthoDB" id="10260285at2759"/>
<sequence length="723" mass="78954">MSYSNGTGAATGASSSGSASGFASGSGSGSRSSKRELIDRVKYPNPIPVPPYPPKLVKIPTEPSRYANPHFADRLASQQPIPMIVDVHAGMPLDLANFQNLWEGDLSEVVVPPSERVDDADLDDADTFLLQDFAANLPPAATSNSATGAIGLITSLKATDDPASQATLAAAMQHRHAQSLGPGAKAALAADDVSWLRRTEYLGTHLKAQNQVQKAKVAEHIDVSRHAQLAKIEKSFKDAQKPLRTLLHPHKRGLKAVQVFDFLPDPETWATNYQVVRFIDHPGRILNGLPQVDPRLDVGLFRPVNAADGEQRVSYYLPAGEEINEDPEAPMTLIDNPQVEENNARRLRKRRRTGRFPIPPQNQDADDENAPASKLLKKDYATAYKLSRDYVPKDTAETAHDLLLLTLDDGVPDPDPDADVDPIKGVKTAPSKPSGADHDQDDDLFGADHDEENADQKNAVEDTAANTVDSTLPPQSEYERKKRSRTSAATKGKKRSEQPDGEDIASQPRPKARAYYHKVGMRFTLRVWRSRFTNNEKLRNRDRRYHDKWDAIVLSHRQLEDREKLKRLHARSLVDDLGQLDPYEPSDEEVDEALPEEGPAPNGADVEELGDSQDASRAPDRDDADADAGAARGSDDEDRASGKHDDEGDDSDGGSDDEDEQDGSVDGDEELAALRAEAGEAGQDLDLDKEGGARRVRSRPSAPQSNNGPSETAIAAMQQDMIS</sequence>
<reference evidence="5" key="2">
    <citation type="submission" date="2016-04" db="EMBL/GenBank/DDBJ databases">
        <authorList>
            <person name="Evans L.H."/>
            <person name="Alamgir A."/>
            <person name="Owens N."/>
            <person name="Weber N.D."/>
            <person name="Virtaneva K."/>
            <person name="Barbian K."/>
            <person name="Babar A."/>
            <person name="Rosenke K."/>
        </authorList>
    </citation>
    <scope>NUCLEOTIDE SEQUENCE</scope>
    <source>
        <strain evidence="5">UB2112</strain>
    </source>
</reference>
<dbReference type="Proteomes" id="UP000658997">
    <property type="component" value="Unassembled WGS sequence"/>
</dbReference>
<evidence type="ECO:0000313" key="5">
    <source>
        <dbReference type="EMBL" id="SAM83656.1"/>
    </source>
</evidence>